<evidence type="ECO:0000259" key="1">
    <source>
        <dbReference type="PROSITE" id="PS50995"/>
    </source>
</evidence>
<reference evidence="2 3" key="1">
    <citation type="submission" date="2016-04" db="EMBL/GenBank/DDBJ databases">
        <authorList>
            <person name="Evans L.H."/>
            <person name="Alamgir A."/>
            <person name="Owens N."/>
            <person name="Weber N.D."/>
            <person name="Virtaneva K."/>
            <person name="Barbian K."/>
            <person name="Babar A."/>
            <person name="Rosenke K."/>
        </authorList>
    </citation>
    <scope>NUCLEOTIDE SEQUENCE [LARGE SCALE GENOMIC DNA]</scope>
    <source>
        <strain evidence="2 3">IFM 0406</strain>
    </source>
</reference>
<dbReference type="RefSeq" id="WP_171983245.1">
    <property type="nucleotide sequence ID" value="NZ_JABMCZ010000005.1"/>
</dbReference>
<organism evidence="2 3">
    <name type="scientific">Nocardia terpenica</name>
    <dbReference type="NCBI Taxonomy" id="455432"/>
    <lineage>
        <taxon>Bacteria</taxon>
        <taxon>Bacillati</taxon>
        <taxon>Actinomycetota</taxon>
        <taxon>Actinomycetes</taxon>
        <taxon>Mycobacteriales</taxon>
        <taxon>Nocardiaceae</taxon>
        <taxon>Nocardia</taxon>
    </lineage>
</organism>
<dbReference type="InterPro" id="IPR036388">
    <property type="entry name" value="WH-like_DNA-bd_sf"/>
</dbReference>
<gene>
    <name evidence="2" type="ORF">AWN90_28020</name>
</gene>
<comment type="caution">
    <text evidence="2">The sequence shown here is derived from an EMBL/GenBank/DDBJ whole genome shotgun (WGS) entry which is preliminary data.</text>
</comment>
<dbReference type="STRING" id="455432.AWN90_28020"/>
<dbReference type="Proteomes" id="UP000076512">
    <property type="component" value="Unassembled WGS sequence"/>
</dbReference>
<evidence type="ECO:0000313" key="3">
    <source>
        <dbReference type="Proteomes" id="UP000076512"/>
    </source>
</evidence>
<proteinExistence type="predicted"/>
<dbReference type="PANTHER" id="PTHR39515">
    <property type="entry name" value="CONSERVED PROTEIN"/>
    <property type="match status" value="1"/>
</dbReference>
<dbReference type="EMBL" id="LWGR01000007">
    <property type="protein sequence ID" value="KZM72641.1"/>
    <property type="molecule type" value="Genomic_DNA"/>
</dbReference>
<accession>A0A164LPR8</accession>
<dbReference type="AlphaFoldDB" id="A0A164LPR8"/>
<dbReference type="PANTHER" id="PTHR39515:SF2">
    <property type="entry name" value="HTH-TYPE TRANSCRIPTIONAL REGULATOR RV0880"/>
    <property type="match status" value="1"/>
</dbReference>
<dbReference type="GO" id="GO:0003700">
    <property type="term" value="F:DNA-binding transcription factor activity"/>
    <property type="evidence" value="ECO:0007669"/>
    <property type="project" value="InterPro"/>
</dbReference>
<name>A0A164LPR8_9NOCA</name>
<dbReference type="Gene3D" id="1.10.10.10">
    <property type="entry name" value="Winged helix-like DNA-binding domain superfamily/Winged helix DNA-binding domain"/>
    <property type="match status" value="1"/>
</dbReference>
<protein>
    <recommendedName>
        <fullName evidence="1">HTH marR-type domain-containing protein</fullName>
    </recommendedName>
</protein>
<keyword evidence="3" id="KW-1185">Reference proteome</keyword>
<dbReference type="InterPro" id="IPR000835">
    <property type="entry name" value="HTH_MarR-typ"/>
</dbReference>
<feature type="domain" description="HTH marR-type" evidence="1">
    <location>
        <begin position="43"/>
        <end position="176"/>
    </location>
</feature>
<dbReference type="SUPFAM" id="SSF46785">
    <property type="entry name" value="Winged helix' DNA-binding domain"/>
    <property type="match status" value="1"/>
</dbReference>
<dbReference type="Pfam" id="PF12802">
    <property type="entry name" value="MarR_2"/>
    <property type="match status" value="1"/>
</dbReference>
<dbReference type="InterPro" id="IPR052526">
    <property type="entry name" value="HTH-type_Bedaq_tolerance"/>
</dbReference>
<evidence type="ECO:0000313" key="2">
    <source>
        <dbReference type="EMBL" id="KZM72641.1"/>
    </source>
</evidence>
<sequence length="181" mass="19710">MNHITTSPSKATVSTTVALTTGFEPEAFTTPEPGDTLLDPVAVSHIATRLRDVTGVLARRARKDAGEHALPPAEAAILGRVQRSGPITAVDLAHIEGLRPQTVRNIVSTLRDRGLVTGVRDTRDTRRVNFGLTETGRARARGALLPRDEYLSRALNERLTPTEFDQLTAALPVLEKIAYHY</sequence>
<dbReference type="InterPro" id="IPR036390">
    <property type="entry name" value="WH_DNA-bd_sf"/>
</dbReference>
<dbReference type="SMART" id="SM00347">
    <property type="entry name" value="HTH_MARR"/>
    <property type="match status" value="1"/>
</dbReference>
<dbReference type="PROSITE" id="PS50995">
    <property type="entry name" value="HTH_MARR_2"/>
    <property type="match status" value="1"/>
</dbReference>